<dbReference type="RefSeq" id="WP_399145951.1">
    <property type="nucleotide sequence ID" value="NZ_CP147982.1"/>
</dbReference>
<feature type="compositionally biased region" description="Basic and acidic residues" evidence="1">
    <location>
        <begin position="63"/>
        <end position="74"/>
    </location>
</feature>
<gene>
    <name evidence="3" type="ORF">WAB15_20510</name>
</gene>
<sequence length="121" mass="12908">MRTRLAAGSVAAAALLTLFGTTTAGADDTTSHARPKAAAAPAGDQARVVRDDPERKHHGKRHDGREEHPELRDSPLRLTACALGTALGSLTGLDNSCVHERLGVNYPPFSNEGPRTAEYRR</sequence>
<dbReference type="Proteomes" id="UP001626628">
    <property type="component" value="Chromosome"/>
</dbReference>
<feature type="signal peptide" evidence="2">
    <location>
        <begin position="1"/>
        <end position="26"/>
    </location>
</feature>
<feature type="region of interest" description="Disordered" evidence="1">
    <location>
        <begin position="24"/>
        <end position="74"/>
    </location>
</feature>
<dbReference type="EMBL" id="CP147982">
    <property type="protein sequence ID" value="WXK78188.1"/>
    <property type="molecule type" value="Genomic_DNA"/>
</dbReference>
<keyword evidence="4" id="KW-1185">Reference proteome</keyword>
<evidence type="ECO:0000313" key="3">
    <source>
        <dbReference type="EMBL" id="WXK78188.1"/>
    </source>
</evidence>
<evidence type="ECO:0000313" key="4">
    <source>
        <dbReference type="Proteomes" id="UP001626628"/>
    </source>
</evidence>
<name>A0ABZ2QQ52_9ACTN</name>
<reference evidence="3 4" key="1">
    <citation type="submission" date="2024-03" db="EMBL/GenBank/DDBJ databases">
        <title>The complete genome of Streptomyces sirii sp.nov.</title>
        <authorList>
            <person name="Zakalyukina Y.V."/>
            <person name="Belik A.R."/>
            <person name="Biryukov M.V."/>
            <person name="Baturina O.A."/>
            <person name="Kabilov M.R."/>
        </authorList>
    </citation>
    <scope>NUCLEOTIDE SEQUENCE [LARGE SCALE GENOMIC DNA]</scope>
    <source>
        <strain evidence="3 4">BP-8</strain>
    </source>
</reference>
<evidence type="ECO:0000256" key="1">
    <source>
        <dbReference type="SAM" id="MobiDB-lite"/>
    </source>
</evidence>
<keyword evidence="2" id="KW-0732">Signal</keyword>
<accession>A0ABZ2QQ52</accession>
<feature type="region of interest" description="Disordered" evidence="1">
    <location>
        <begin position="101"/>
        <end position="121"/>
    </location>
</feature>
<feature type="chain" id="PRO_5046803081" evidence="2">
    <location>
        <begin position="27"/>
        <end position="121"/>
    </location>
</feature>
<protein>
    <submittedName>
        <fullName evidence="3">Uncharacterized protein</fullName>
    </submittedName>
</protein>
<proteinExistence type="predicted"/>
<evidence type="ECO:0000256" key="2">
    <source>
        <dbReference type="SAM" id="SignalP"/>
    </source>
</evidence>
<organism evidence="3 4">
    <name type="scientific">Streptomyces sirii</name>
    <dbReference type="NCBI Taxonomy" id="3127701"/>
    <lineage>
        <taxon>Bacteria</taxon>
        <taxon>Bacillati</taxon>
        <taxon>Actinomycetota</taxon>
        <taxon>Actinomycetes</taxon>
        <taxon>Kitasatosporales</taxon>
        <taxon>Streptomycetaceae</taxon>
        <taxon>Streptomyces</taxon>
    </lineage>
</organism>